<keyword evidence="4" id="KW-1185">Reference proteome</keyword>
<comment type="caution">
    <text evidence="3">The sequence shown here is derived from an EMBL/GenBank/DDBJ whole genome shotgun (WGS) entry which is preliminary data.</text>
</comment>
<feature type="signal peptide" evidence="2">
    <location>
        <begin position="1"/>
        <end position="15"/>
    </location>
</feature>
<dbReference type="EMBL" id="JAVXUO010002955">
    <property type="protein sequence ID" value="KAK2968028.1"/>
    <property type="molecule type" value="Genomic_DNA"/>
</dbReference>
<feature type="chain" id="PRO_5041639682" evidence="2">
    <location>
        <begin position="16"/>
        <end position="247"/>
    </location>
</feature>
<organism evidence="3 4">
    <name type="scientific">Escallonia rubra</name>
    <dbReference type="NCBI Taxonomy" id="112253"/>
    <lineage>
        <taxon>Eukaryota</taxon>
        <taxon>Viridiplantae</taxon>
        <taxon>Streptophyta</taxon>
        <taxon>Embryophyta</taxon>
        <taxon>Tracheophyta</taxon>
        <taxon>Spermatophyta</taxon>
        <taxon>Magnoliopsida</taxon>
        <taxon>eudicotyledons</taxon>
        <taxon>Gunneridae</taxon>
        <taxon>Pentapetalae</taxon>
        <taxon>asterids</taxon>
        <taxon>campanulids</taxon>
        <taxon>Escalloniales</taxon>
        <taxon>Escalloniaceae</taxon>
        <taxon>Escallonia</taxon>
    </lineage>
</organism>
<feature type="compositionally biased region" description="Low complexity" evidence="1">
    <location>
        <begin position="50"/>
        <end position="59"/>
    </location>
</feature>
<name>A0AA88QEF1_9ASTE</name>
<keyword evidence="2" id="KW-0732">Signal</keyword>
<reference evidence="3" key="1">
    <citation type="submission" date="2022-12" db="EMBL/GenBank/DDBJ databases">
        <title>Draft genome assemblies for two species of Escallonia (Escalloniales).</title>
        <authorList>
            <person name="Chanderbali A."/>
            <person name="Dervinis C."/>
            <person name="Anghel I."/>
            <person name="Soltis D."/>
            <person name="Soltis P."/>
            <person name="Zapata F."/>
        </authorList>
    </citation>
    <scope>NUCLEOTIDE SEQUENCE</scope>
    <source>
        <strain evidence="3">UCBG92.1500</strain>
        <tissue evidence="3">Leaf</tissue>
    </source>
</reference>
<evidence type="ECO:0000313" key="3">
    <source>
        <dbReference type="EMBL" id="KAK2968028.1"/>
    </source>
</evidence>
<evidence type="ECO:0000256" key="2">
    <source>
        <dbReference type="SAM" id="SignalP"/>
    </source>
</evidence>
<sequence>MVMFLSLILIANVATPPPMSSPIRIVPVYAVHTTDESDGVDHKLSGRGYGSTYSRGAAGRQRRRGSGSQPLSRSFCARNSSSGQDPLTVYDMYWRSISGKRVHGRPTGGRILSESKLVLKPNGSSCPDVKARNSGGKSGVADESSTSGLATTGAVLGVRAALFEYQGPKTGLCGFLLTSIQAPKLGYRWLVAGEQIDGKIFPEEYFPADGEQGVGLVSGGCVEEQLLHSPWQCYTATTFSLAAVLIK</sequence>
<dbReference type="Proteomes" id="UP001187471">
    <property type="component" value="Unassembled WGS sequence"/>
</dbReference>
<dbReference type="AlphaFoldDB" id="A0AA88QEF1"/>
<evidence type="ECO:0000313" key="4">
    <source>
        <dbReference type="Proteomes" id="UP001187471"/>
    </source>
</evidence>
<gene>
    <name evidence="3" type="ORF">RJ640_003762</name>
</gene>
<feature type="region of interest" description="Disordered" evidence="1">
    <location>
        <begin position="123"/>
        <end position="144"/>
    </location>
</feature>
<feature type="region of interest" description="Disordered" evidence="1">
    <location>
        <begin position="36"/>
        <end position="82"/>
    </location>
</feature>
<accession>A0AA88QEF1</accession>
<proteinExistence type="predicted"/>
<protein>
    <submittedName>
        <fullName evidence="3">Uncharacterized protein</fullName>
    </submittedName>
</protein>
<evidence type="ECO:0000256" key="1">
    <source>
        <dbReference type="SAM" id="MobiDB-lite"/>
    </source>
</evidence>